<protein>
    <recommendedName>
        <fullName evidence="5">Glycine-rich protein</fullName>
    </recommendedName>
</protein>
<dbReference type="PANTHER" id="PTHR33474">
    <property type="entry name" value="TRANSMEMBRANE PROTEIN"/>
    <property type="match status" value="1"/>
</dbReference>
<feature type="chain" id="PRO_5043653520" description="Glycine-rich protein" evidence="2">
    <location>
        <begin position="23"/>
        <end position="85"/>
    </location>
</feature>
<dbReference type="AlphaFoldDB" id="A0AAV9D0R7"/>
<comment type="caution">
    <text evidence="3">The sequence shown here is derived from an EMBL/GenBank/DDBJ whole genome shotgun (WGS) entry which is preliminary data.</text>
</comment>
<organism evidence="3 4">
    <name type="scientific">Acorus calamus</name>
    <name type="common">Sweet flag</name>
    <dbReference type="NCBI Taxonomy" id="4465"/>
    <lineage>
        <taxon>Eukaryota</taxon>
        <taxon>Viridiplantae</taxon>
        <taxon>Streptophyta</taxon>
        <taxon>Embryophyta</taxon>
        <taxon>Tracheophyta</taxon>
        <taxon>Spermatophyta</taxon>
        <taxon>Magnoliopsida</taxon>
        <taxon>Liliopsida</taxon>
        <taxon>Acoraceae</taxon>
        <taxon>Acorus</taxon>
    </lineage>
</organism>
<feature type="compositionally biased region" description="Basic and acidic residues" evidence="1">
    <location>
        <begin position="75"/>
        <end position="85"/>
    </location>
</feature>
<proteinExistence type="predicted"/>
<name>A0AAV9D0R7_ACOCL</name>
<reference evidence="3" key="2">
    <citation type="submission" date="2023-06" db="EMBL/GenBank/DDBJ databases">
        <authorList>
            <person name="Ma L."/>
            <person name="Liu K.-W."/>
            <person name="Li Z."/>
            <person name="Hsiao Y.-Y."/>
            <person name="Qi Y."/>
            <person name="Fu T."/>
            <person name="Tang G."/>
            <person name="Zhang D."/>
            <person name="Sun W.-H."/>
            <person name="Liu D.-K."/>
            <person name="Li Y."/>
            <person name="Chen G.-Z."/>
            <person name="Liu X.-D."/>
            <person name="Liao X.-Y."/>
            <person name="Jiang Y.-T."/>
            <person name="Yu X."/>
            <person name="Hao Y."/>
            <person name="Huang J."/>
            <person name="Zhao X.-W."/>
            <person name="Ke S."/>
            <person name="Chen Y.-Y."/>
            <person name="Wu W.-L."/>
            <person name="Hsu J.-L."/>
            <person name="Lin Y.-F."/>
            <person name="Huang M.-D."/>
            <person name="Li C.-Y."/>
            <person name="Huang L."/>
            <person name="Wang Z.-W."/>
            <person name="Zhao X."/>
            <person name="Zhong W.-Y."/>
            <person name="Peng D.-H."/>
            <person name="Ahmad S."/>
            <person name="Lan S."/>
            <person name="Zhang J.-S."/>
            <person name="Tsai W.-C."/>
            <person name="Van De Peer Y."/>
            <person name="Liu Z.-J."/>
        </authorList>
    </citation>
    <scope>NUCLEOTIDE SEQUENCE</scope>
    <source>
        <strain evidence="3">CP</strain>
        <tissue evidence="3">Leaves</tissue>
    </source>
</reference>
<keyword evidence="2" id="KW-0732">Signal</keyword>
<accession>A0AAV9D0R7</accession>
<reference evidence="3" key="1">
    <citation type="journal article" date="2023" name="Nat. Commun.">
        <title>Diploid and tetraploid genomes of Acorus and the evolution of monocots.</title>
        <authorList>
            <person name="Ma L."/>
            <person name="Liu K.W."/>
            <person name="Li Z."/>
            <person name="Hsiao Y.Y."/>
            <person name="Qi Y."/>
            <person name="Fu T."/>
            <person name="Tang G.D."/>
            <person name="Zhang D."/>
            <person name="Sun W.H."/>
            <person name="Liu D.K."/>
            <person name="Li Y."/>
            <person name="Chen G.Z."/>
            <person name="Liu X.D."/>
            <person name="Liao X.Y."/>
            <person name="Jiang Y.T."/>
            <person name="Yu X."/>
            <person name="Hao Y."/>
            <person name="Huang J."/>
            <person name="Zhao X.W."/>
            <person name="Ke S."/>
            <person name="Chen Y.Y."/>
            <person name="Wu W.L."/>
            <person name="Hsu J.L."/>
            <person name="Lin Y.F."/>
            <person name="Huang M.D."/>
            <person name="Li C.Y."/>
            <person name="Huang L."/>
            <person name="Wang Z.W."/>
            <person name="Zhao X."/>
            <person name="Zhong W.Y."/>
            <person name="Peng D.H."/>
            <person name="Ahmad S."/>
            <person name="Lan S."/>
            <person name="Zhang J.S."/>
            <person name="Tsai W.C."/>
            <person name="Van de Peer Y."/>
            <person name="Liu Z.J."/>
        </authorList>
    </citation>
    <scope>NUCLEOTIDE SEQUENCE</scope>
    <source>
        <strain evidence="3">CP</strain>
    </source>
</reference>
<evidence type="ECO:0008006" key="5">
    <source>
        <dbReference type="Google" id="ProtNLM"/>
    </source>
</evidence>
<dbReference type="EMBL" id="JAUJYO010000016">
    <property type="protein sequence ID" value="KAK1294407.1"/>
    <property type="molecule type" value="Genomic_DNA"/>
</dbReference>
<feature type="signal peptide" evidence="2">
    <location>
        <begin position="1"/>
        <end position="22"/>
    </location>
</feature>
<evidence type="ECO:0000313" key="3">
    <source>
        <dbReference type="EMBL" id="KAK1294407.1"/>
    </source>
</evidence>
<dbReference type="PANTHER" id="PTHR33474:SF2">
    <property type="entry name" value="TRANSMEMBRANE PROTEIN"/>
    <property type="match status" value="1"/>
</dbReference>
<sequence length="85" mass="9400">MKLLLHFFMLFLATSHLLLMDAIPISRSRSLALMDEGMSSLDMMDIGGGALEVDELEHGRMDIESNDYPGSGANNRHDPRSPGRP</sequence>
<gene>
    <name evidence="3" type="ORF">QJS10_CPA16g01324</name>
</gene>
<feature type="region of interest" description="Disordered" evidence="1">
    <location>
        <begin position="61"/>
        <end position="85"/>
    </location>
</feature>
<evidence type="ECO:0000256" key="2">
    <source>
        <dbReference type="SAM" id="SignalP"/>
    </source>
</evidence>
<dbReference type="Proteomes" id="UP001180020">
    <property type="component" value="Unassembled WGS sequence"/>
</dbReference>
<evidence type="ECO:0000313" key="4">
    <source>
        <dbReference type="Proteomes" id="UP001180020"/>
    </source>
</evidence>
<keyword evidence="4" id="KW-1185">Reference proteome</keyword>
<evidence type="ECO:0000256" key="1">
    <source>
        <dbReference type="SAM" id="MobiDB-lite"/>
    </source>
</evidence>